<proteinExistence type="predicted"/>
<reference evidence="3 4" key="1">
    <citation type="submission" date="2019-05" db="EMBL/GenBank/DDBJ databases">
        <authorList>
            <person name="Qu J.-H."/>
        </authorList>
    </citation>
    <scope>NUCLEOTIDE SEQUENCE [LARGE SCALE GENOMIC DNA]</scope>
    <source>
        <strain evidence="3 4">T17</strain>
    </source>
</reference>
<keyword evidence="4" id="KW-1185">Reference proteome</keyword>
<feature type="modified residue" description="4-aspartylphosphate" evidence="1">
    <location>
        <position position="61"/>
    </location>
</feature>
<evidence type="ECO:0000259" key="2">
    <source>
        <dbReference type="PROSITE" id="PS50110"/>
    </source>
</evidence>
<dbReference type="AlphaFoldDB" id="A0A5R9L542"/>
<evidence type="ECO:0000256" key="1">
    <source>
        <dbReference type="PROSITE-ProRule" id="PRU00169"/>
    </source>
</evidence>
<protein>
    <submittedName>
        <fullName evidence="3">Response regulator</fullName>
    </submittedName>
</protein>
<name>A0A5R9L542_9BACT</name>
<dbReference type="InterPro" id="IPR001789">
    <property type="entry name" value="Sig_transdc_resp-reg_receiver"/>
</dbReference>
<keyword evidence="1" id="KW-0597">Phosphoprotein</keyword>
<dbReference type="Pfam" id="PF00072">
    <property type="entry name" value="Response_reg"/>
    <property type="match status" value="1"/>
</dbReference>
<dbReference type="Proteomes" id="UP000306402">
    <property type="component" value="Unassembled WGS sequence"/>
</dbReference>
<dbReference type="EMBL" id="VCEJ01000002">
    <property type="protein sequence ID" value="TLV03511.1"/>
    <property type="molecule type" value="Genomic_DNA"/>
</dbReference>
<dbReference type="PANTHER" id="PTHR44520">
    <property type="entry name" value="RESPONSE REGULATOR RCP1-RELATED"/>
    <property type="match status" value="1"/>
</dbReference>
<evidence type="ECO:0000313" key="4">
    <source>
        <dbReference type="Proteomes" id="UP000306402"/>
    </source>
</evidence>
<dbReference type="InterPro" id="IPR052893">
    <property type="entry name" value="TCS_response_regulator"/>
</dbReference>
<dbReference type="OrthoDB" id="671006at2"/>
<organism evidence="3 4">
    <name type="scientific">Dyadobacter luticola</name>
    <dbReference type="NCBI Taxonomy" id="1979387"/>
    <lineage>
        <taxon>Bacteria</taxon>
        <taxon>Pseudomonadati</taxon>
        <taxon>Bacteroidota</taxon>
        <taxon>Cytophagia</taxon>
        <taxon>Cytophagales</taxon>
        <taxon>Spirosomataceae</taxon>
        <taxon>Dyadobacter</taxon>
    </lineage>
</organism>
<dbReference type="SUPFAM" id="SSF52172">
    <property type="entry name" value="CheY-like"/>
    <property type="match status" value="1"/>
</dbReference>
<dbReference type="PROSITE" id="PS50110">
    <property type="entry name" value="RESPONSE_REGULATORY"/>
    <property type="match status" value="1"/>
</dbReference>
<gene>
    <name evidence="3" type="ORF">FEN17_07865</name>
</gene>
<evidence type="ECO:0000313" key="3">
    <source>
        <dbReference type="EMBL" id="TLV03511.1"/>
    </source>
</evidence>
<comment type="caution">
    <text evidence="3">The sequence shown here is derived from an EMBL/GenBank/DDBJ whole genome shotgun (WGS) entry which is preliminary data.</text>
</comment>
<dbReference type="InterPro" id="IPR011006">
    <property type="entry name" value="CheY-like_superfamily"/>
</dbReference>
<dbReference type="GO" id="GO:0000160">
    <property type="term" value="P:phosphorelay signal transduction system"/>
    <property type="evidence" value="ECO:0007669"/>
    <property type="project" value="InterPro"/>
</dbReference>
<dbReference type="Gene3D" id="3.40.50.2300">
    <property type="match status" value="1"/>
</dbReference>
<dbReference type="RefSeq" id="WP_138364719.1">
    <property type="nucleotide sequence ID" value="NZ_VCEJ01000002.1"/>
</dbReference>
<dbReference type="SMART" id="SM00448">
    <property type="entry name" value="REC"/>
    <property type="match status" value="1"/>
</dbReference>
<feature type="domain" description="Response regulatory" evidence="2">
    <location>
        <begin position="6"/>
        <end position="128"/>
    </location>
</feature>
<sequence length="136" mass="15591">MGLAKRIYVIDDDEDDRMLLSQAIGEVIQGIDIREFEYAYNFYLEMPDIFSDNGSSMILLDMNMPKMSGLELLREIRRSPEARNIPVILISTSINQRMVSECQDLGIEAYLKKPDTTAGFTLVADTIQNCFEKHFQ</sequence>
<accession>A0A5R9L542</accession>